<keyword evidence="1" id="KW-0732">Signal</keyword>
<evidence type="ECO:0000313" key="3">
    <source>
        <dbReference type="Proteomes" id="UP001139955"/>
    </source>
</evidence>
<evidence type="ECO:0008006" key="4">
    <source>
        <dbReference type="Google" id="ProtNLM"/>
    </source>
</evidence>
<protein>
    <recommendedName>
        <fullName evidence="4">DUF3757 domain-containing protein</fullName>
    </recommendedName>
</protein>
<proteinExistence type="predicted"/>
<evidence type="ECO:0000313" key="2">
    <source>
        <dbReference type="EMBL" id="MCU7246792.1"/>
    </source>
</evidence>
<reference evidence="2" key="1">
    <citation type="submission" date="2022-09" db="EMBL/GenBank/DDBJ databases">
        <authorList>
            <person name="Cesa-Luna C."/>
            <person name="Girard L."/>
            <person name="Lood C."/>
            <person name="Hofte M."/>
            <person name="De Mot R."/>
        </authorList>
    </citation>
    <scope>NUCLEOTIDE SEQUENCE</scope>
    <source>
        <strain evidence="2">B1M3-32</strain>
    </source>
</reference>
<feature type="chain" id="PRO_5040738412" description="DUF3757 domain-containing protein" evidence="1">
    <location>
        <begin position="22"/>
        <end position="128"/>
    </location>
</feature>
<organism evidence="2 3">
    <name type="scientific">Pseudomonas koreensis</name>
    <dbReference type="NCBI Taxonomy" id="198620"/>
    <lineage>
        <taxon>Bacteria</taxon>
        <taxon>Pseudomonadati</taxon>
        <taxon>Pseudomonadota</taxon>
        <taxon>Gammaproteobacteria</taxon>
        <taxon>Pseudomonadales</taxon>
        <taxon>Pseudomonadaceae</taxon>
        <taxon>Pseudomonas</taxon>
    </lineage>
</organism>
<dbReference type="EMBL" id="JAOSKY010000001">
    <property type="protein sequence ID" value="MCU7246792.1"/>
    <property type="molecule type" value="Genomic_DNA"/>
</dbReference>
<dbReference type="AlphaFoldDB" id="A0A9X2XE35"/>
<dbReference type="Proteomes" id="UP001139955">
    <property type="component" value="Unassembled WGS sequence"/>
</dbReference>
<feature type="signal peptide" evidence="1">
    <location>
        <begin position="1"/>
        <end position="21"/>
    </location>
</feature>
<keyword evidence="3" id="KW-1185">Reference proteome</keyword>
<gene>
    <name evidence="2" type="ORF">OC940_03125</name>
</gene>
<reference evidence="2" key="2">
    <citation type="journal article" date="2023" name="mSystems">
        <title>Charting the Lipopeptidome of Nonpathogenic Pseudomonas.</title>
        <authorList>
            <person name="Cesa-Luna C."/>
            <person name="Geudens N."/>
            <person name="Girard L."/>
            <person name="De Roo V."/>
            <person name="Maklad H.R."/>
            <person name="Martins J.C."/>
            <person name="Hofte M."/>
            <person name="De Mot R."/>
        </authorList>
    </citation>
    <scope>NUCLEOTIDE SEQUENCE</scope>
    <source>
        <strain evidence="2">B1M3-32</strain>
    </source>
</reference>
<sequence>MLNKLAACCLTSLFLASTAYADTCPSPQSFTQDASGQIMAGKSVVEVDPATTTLAEAKKLVFTAARIKDRNNNNARVICQYEDGKPKPDIGAILTVVVGKPITATSGNWSGDDCATKDGDEKKCSYSH</sequence>
<dbReference type="RefSeq" id="WP_217829530.1">
    <property type="nucleotide sequence ID" value="NZ_JAOSKY010000001.1"/>
</dbReference>
<name>A0A9X2XE35_9PSED</name>
<accession>A0A9X2XE35</accession>
<comment type="caution">
    <text evidence="2">The sequence shown here is derived from an EMBL/GenBank/DDBJ whole genome shotgun (WGS) entry which is preliminary data.</text>
</comment>
<evidence type="ECO:0000256" key="1">
    <source>
        <dbReference type="SAM" id="SignalP"/>
    </source>
</evidence>